<evidence type="ECO:0000313" key="2">
    <source>
        <dbReference type="EMBL" id="CAI5713339.1"/>
    </source>
</evidence>
<feature type="compositionally biased region" description="Basic residues" evidence="1">
    <location>
        <begin position="238"/>
        <end position="259"/>
    </location>
</feature>
<evidence type="ECO:0000313" key="3">
    <source>
        <dbReference type="Proteomes" id="UP001162029"/>
    </source>
</evidence>
<name>A0AAV0T2Y8_9STRA</name>
<dbReference type="CDD" id="cd00024">
    <property type="entry name" value="CD_CSD"/>
    <property type="match status" value="1"/>
</dbReference>
<dbReference type="EMBL" id="CANTFM010000149">
    <property type="protein sequence ID" value="CAI5713339.1"/>
    <property type="molecule type" value="Genomic_DNA"/>
</dbReference>
<dbReference type="InterPro" id="IPR016197">
    <property type="entry name" value="Chromo-like_dom_sf"/>
</dbReference>
<proteinExistence type="predicted"/>
<accession>A0AAV0T2Y8</accession>
<evidence type="ECO:0000256" key="1">
    <source>
        <dbReference type="SAM" id="MobiDB-lite"/>
    </source>
</evidence>
<keyword evidence="3" id="KW-1185">Reference proteome</keyword>
<reference evidence="2" key="1">
    <citation type="submission" date="2022-12" db="EMBL/GenBank/DDBJ databases">
        <authorList>
            <person name="Webb A."/>
        </authorList>
    </citation>
    <scope>NUCLEOTIDE SEQUENCE</scope>
    <source>
        <strain evidence="2">Pd1</strain>
    </source>
</reference>
<dbReference type="AlphaFoldDB" id="A0AAV0T2Y8"/>
<gene>
    <name evidence="2" type="ORF">PDE001_LOCUS946</name>
</gene>
<dbReference type="Proteomes" id="UP001162029">
    <property type="component" value="Unassembled WGS sequence"/>
</dbReference>
<organism evidence="2 3">
    <name type="scientific">Peronospora destructor</name>
    <dbReference type="NCBI Taxonomy" id="86335"/>
    <lineage>
        <taxon>Eukaryota</taxon>
        <taxon>Sar</taxon>
        <taxon>Stramenopiles</taxon>
        <taxon>Oomycota</taxon>
        <taxon>Peronosporomycetes</taxon>
        <taxon>Peronosporales</taxon>
        <taxon>Peronosporaceae</taxon>
        <taxon>Peronospora</taxon>
    </lineage>
</organism>
<sequence length="259" mass="29351">MCEIEWLVKREEREGVHWYLVKWVNAEPGEKFSWVPAVALAGAATWKAALDRYYDEVLGEKPDLTIQQWLRQDVEMTTMGDNHQQQAHIKEFEEREMMNPIAQGGLRTEQVQRLFEFLISKGWRVHLKPNAYGVGGDKPGPAGILLAVGMKPGIYLVATLDNLYRGHCFVTEVGENMMALACENGIEMGLGEYKYAEKICWIRECAIVNGVGQCKEGEGVKGADPWQAAMFRAPLARKPAKQRKPAKLRRRKRMKTTTG</sequence>
<dbReference type="SUPFAM" id="SSF54160">
    <property type="entry name" value="Chromo domain-like"/>
    <property type="match status" value="1"/>
</dbReference>
<feature type="region of interest" description="Disordered" evidence="1">
    <location>
        <begin position="235"/>
        <end position="259"/>
    </location>
</feature>
<evidence type="ECO:0008006" key="4">
    <source>
        <dbReference type="Google" id="ProtNLM"/>
    </source>
</evidence>
<protein>
    <recommendedName>
        <fullName evidence="4">Chromo domain-containing protein</fullName>
    </recommendedName>
</protein>
<comment type="caution">
    <text evidence="2">The sequence shown here is derived from an EMBL/GenBank/DDBJ whole genome shotgun (WGS) entry which is preliminary data.</text>
</comment>